<dbReference type="Proteomes" id="UP000199019">
    <property type="component" value="Unassembled WGS sequence"/>
</dbReference>
<evidence type="ECO:0000256" key="2">
    <source>
        <dbReference type="ARBA" id="ARBA00022729"/>
    </source>
</evidence>
<gene>
    <name evidence="7" type="ORF">SAMN05216199_2843</name>
</gene>
<dbReference type="AlphaFoldDB" id="A0A1H9WED2"/>
<keyword evidence="3 7" id="KW-0378">Hydrolase</keyword>
<protein>
    <submittedName>
        <fullName evidence="7">Alpha/beta hydrolase fold</fullName>
    </submittedName>
</protein>
<keyword evidence="8" id="KW-1185">Reference proteome</keyword>
<dbReference type="PANTHER" id="PTHR43248:SF29">
    <property type="entry name" value="TRIPEPTIDYL AMINOPEPTIDASE"/>
    <property type="match status" value="1"/>
</dbReference>
<evidence type="ECO:0000313" key="7">
    <source>
        <dbReference type="EMBL" id="SES32184.1"/>
    </source>
</evidence>
<dbReference type="InterPro" id="IPR013595">
    <property type="entry name" value="Pept_S33_TAP-like_C"/>
</dbReference>
<dbReference type="EMBL" id="FOHB01000005">
    <property type="protein sequence ID" value="SES32184.1"/>
    <property type="molecule type" value="Genomic_DNA"/>
</dbReference>
<dbReference type="SUPFAM" id="SSF53474">
    <property type="entry name" value="alpha/beta-Hydrolases"/>
    <property type="match status" value="1"/>
</dbReference>
<keyword evidence="2 5" id="KW-0732">Signal</keyword>
<name>A0A1H9WED2_9MICO</name>
<comment type="similarity">
    <text evidence="1">Belongs to the peptidase S33 family.</text>
</comment>
<dbReference type="OrthoDB" id="3252468at2"/>
<dbReference type="InterPro" id="IPR051601">
    <property type="entry name" value="Serine_prot/Carboxylest_S33"/>
</dbReference>
<sequence length="519" mass="54845">MSLTGRPLAAAAVATVLALGLSGCSLLDGNGNGGGSDAPAPASATPQTPPTGAEALGKYYGQKLSWTKCPGGQCANLTVPLSYDDPQGQTIKVKVLKVPATRKKNRLGSLVVNPGGPGGSGIDYAQAADFIVGKPVRQRYDIVGFDPRGVGRSEPINCLDDRQLDSFLGEDPTPDTPTEEQSFAQTAKSFAEACKTHAGPLLAHVSTVDAAKDMDILRAALGDPKLNYLGKSYGTFLGATYADLFPKTVGQFVLDGVVPPDLTSEEINQGQAAGFEVATRAWAKNCVDEGDCPLGSSVDDVMQGMRDFLKGLDANPIPSGDAHVPQLTEGWGSLGIAAAMYDQGSWGILTDALRAAVQNRDGRQLMSLANTYADRTDTGRYTGNIMEVIYAVNCLDKPDTANLKVYEKQAKEFTASAPTWGPFLAWSSLPCGYWPVKATGETKKITAAGSGPIVVVGTTRDPATPYEWSVRLNNELANSSLITYNGDGHTAYTRSNACVDDAIDNYYVKKQVPRDGLKC</sequence>
<evidence type="ECO:0000313" key="8">
    <source>
        <dbReference type="Proteomes" id="UP000199019"/>
    </source>
</evidence>
<accession>A0A1H9WED2</accession>
<feature type="region of interest" description="Disordered" evidence="4">
    <location>
        <begin position="32"/>
        <end position="53"/>
    </location>
</feature>
<dbReference type="RefSeq" id="WP_091759284.1">
    <property type="nucleotide sequence ID" value="NZ_FOHB01000005.1"/>
</dbReference>
<feature type="signal peptide" evidence="5">
    <location>
        <begin position="1"/>
        <end position="27"/>
    </location>
</feature>
<organism evidence="7 8">
    <name type="scientific">Pedococcus cremeus</name>
    <dbReference type="NCBI Taxonomy" id="587636"/>
    <lineage>
        <taxon>Bacteria</taxon>
        <taxon>Bacillati</taxon>
        <taxon>Actinomycetota</taxon>
        <taxon>Actinomycetes</taxon>
        <taxon>Micrococcales</taxon>
        <taxon>Intrasporangiaceae</taxon>
        <taxon>Pedococcus</taxon>
    </lineage>
</organism>
<dbReference type="PROSITE" id="PS51257">
    <property type="entry name" value="PROKAR_LIPOPROTEIN"/>
    <property type="match status" value="1"/>
</dbReference>
<dbReference type="PANTHER" id="PTHR43248">
    <property type="entry name" value="2-SUCCINYL-6-HYDROXY-2,4-CYCLOHEXADIENE-1-CARBOXYLATE SYNTHASE"/>
    <property type="match status" value="1"/>
</dbReference>
<evidence type="ECO:0000259" key="6">
    <source>
        <dbReference type="Pfam" id="PF08386"/>
    </source>
</evidence>
<evidence type="ECO:0000256" key="5">
    <source>
        <dbReference type="SAM" id="SignalP"/>
    </source>
</evidence>
<evidence type="ECO:0000256" key="3">
    <source>
        <dbReference type="ARBA" id="ARBA00022801"/>
    </source>
</evidence>
<dbReference type="STRING" id="587636.SAMN05216199_2843"/>
<evidence type="ECO:0000256" key="4">
    <source>
        <dbReference type="SAM" id="MobiDB-lite"/>
    </source>
</evidence>
<dbReference type="InterPro" id="IPR029058">
    <property type="entry name" value="AB_hydrolase_fold"/>
</dbReference>
<dbReference type="Pfam" id="PF08386">
    <property type="entry name" value="Abhydrolase_4"/>
    <property type="match status" value="1"/>
</dbReference>
<proteinExistence type="inferred from homology"/>
<feature type="chain" id="PRO_5011663567" evidence="5">
    <location>
        <begin position="28"/>
        <end position="519"/>
    </location>
</feature>
<dbReference type="Gene3D" id="3.40.50.1820">
    <property type="entry name" value="alpha/beta hydrolase"/>
    <property type="match status" value="1"/>
</dbReference>
<dbReference type="GO" id="GO:0016787">
    <property type="term" value="F:hydrolase activity"/>
    <property type="evidence" value="ECO:0007669"/>
    <property type="project" value="UniProtKB-KW"/>
</dbReference>
<feature type="domain" description="Peptidase S33 tripeptidyl aminopeptidase-like C-terminal" evidence="6">
    <location>
        <begin position="418"/>
        <end position="519"/>
    </location>
</feature>
<evidence type="ECO:0000256" key="1">
    <source>
        <dbReference type="ARBA" id="ARBA00010088"/>
    </source>
</evidence>
<reference evidence="8" key="1">
    <citation type="submission" date="2016-10" db="EMBL/GenBank/DDBJ databases">
        <authorList>
            <person name="Varghese N."/>
            <person name="Submissions S."/>
        </authorList>
    </citation>
    <scope>NUCLEOTIDE SEQUENCE [LARGE SCALE GENOMIC DNA]</scope>
    <source>
        <strain evidence="8">CGMCC 1.6963</strain>
    </source>
</reference>